<dbReference type="SUPFAM" id="SSF54506">
    <property type="entry name" value="Diaminopimelate epimerase-like"/>
    <property type="match status" value="1"/>
</dbReference>
<dbReference type="PANTHER" id="PTHR13774">
    <property type="entry name" value="PHENAZINE BIOSYNTHESIS PROTEIN"/>
    <property type="match status" value="1"/>
</dbReference>
<dbReference type="EMBL" id="CP048685">
    <property type="protein sequence ID" value="QPJ63305.1"/>
    <property type="molecule type" value="Genomic_DNA"/>
</dbReference>
<evidence type="ECO:0000313" key="4">
    <source>
        <dbReference type="Proteomes" id="UP000594688"/>
    </source>
</evidence>
<dbReference type="GO" id="GO:0016853">
    <property type="term" value="F:isomerase activity"/>
    <property type="evidence" value="ECO:0007669"/>
    <property type="project" value="TreeGrafter"/>
</dbReference>
<organism evidence="3 4">
    <name type="scientific">Candidatus Nitronauta litoralis</name>
    <dbReference type="NCBI Taxonomy" id="2705533"/>
    <lineage>
        <taxon>Bacteria</taxon>
        <taxon>Pseudomonadati</taxon>
        <taxon>Nitrospinota/Tectimicrobiota group</taxon>
        <taxon>Nitrospinota</taxon>
        <taxon>Nitrospinia</taxon>
        <taxon>Nitrospinales</taxon>
        <taxon>Nitrospinaceae</taxon>
        <taxon>Candidatus Nitronauta</taxon>
    </lineage>
</organism>
<dbReference type="AlphaFoldDB" id="A0A7T0G182"/>
<dbReference type="InterPro" id="IPR003719">
    <property type="entry name" value="Phenazine_PhzF-like"/>
</dbReference>
<evidence type="ECO:0000256" key="2">
    <source>
        <dbReference type="PIRSR" id="PIRSR016184-1"/>
    </source>
</evidence>
<protein>
    <submittedName>
        <fullName evidence="3">PhzF family phenazine biosynthesis protein</fullName>
    </submittedName>
</protein>
<dbReference type="PIRSF" id="PIRSF016184">
    <property type="entry name" value="PhzC_PhzF"/>
    <property type="match status" value="1"/>
</dbReference>
<dbReference type="GO" id="GO:0005737">
    <property type="term" value="C:cytoplasm"/>
    <property type="evidence" value="ECO:0007669"/>
    <property type="project" value="TreeGrafter"/>
</dbReference>
<dbReference type="KEGG" id="nli:G3M70_16040"/>
<dbReference type="Gene3D" id="3.10.310.10">
    <property type="entry name" value="Diaminopimelate Epimerase, Chain A, domain 1"/>
    <property type="match status" value="2"/>
</dbReference>
<evidence type="ECO:0000313" key="3">
    <source>
        <dbReference type="EMBL" id="QPJ63305.1"/>
    </source>
</evidence>
<dbReference type="PANTHER" id="PTHR13774:SF32">
    <property type="entry name" value="ANTISENSE-ENHANCING SEQUENCE 1"/>
    <property type="match status" value="1"/>
</dbReference>
<sequence length="291" mass="31591">MRRSFQFFQIDVFTDKPLSGNPLAVFPDAKGLNSHQMQKIAAEMNLSETTFVFPSTKPEADFDVRIFTPGKEIPFGGHPTLGTAEVLKYLAGDFMPSLCFNMGVGNVPVEWENGFCFMQQPEPEFSSPLPETSLAAEALGLPLESLHATLPVQEVSTGFPALMIPLKDINSVKKIELNLHALKKILRSLDLVYPFCIVSENKDCQVHARSFAPFIGIPEDPATGSVAGALGAYLLHYGILGKDSISISIEQGVEMGRASEIRVEAKRDGGVIGSIRVGGKSQIVIEGQLQL</sequence>
<dbReference type="NCBIfam" id="TIGR00654">
    <property type="entry name" value="PhzF_family"/>
    <property type="match status" value="1"/>
</dbReference>
<dbReference type="Pfam" id="PF02567">
    <property type="entry name" value="PhzC-PhzF"/>
    <property type="match status" value="1"/>
</dbReference>
<comment type="similarity">
    <text evidence="1">Belongs to the PhzF family.</text>
</comment>
<proteinExistence type="inferred from homology"/>
<feature type="active site" evidence="2">
    <location>
        <position position="48"/>
    </location>
</feature>
<reference evidence="3 4" key="1">
    <citation type="submission" date="2020-02" db="EMBL/GenBank/DDBJ databases">
        <title>Genomic and physiological characterization of two novel Nitrospinaceae genera.</title>
        <authorList>
            <person name="Mueller A.J."/>
            <person name="Jung M.-Y."/>
            <person name="Strachan C.R."/>
            <person name="Herbold C.W."/>
            <person name="Kirkegaard R.H."/>
            <person name="Daims H."/>
        </authorList>
    </citation>
    <scope>NUCLEOTIDE SEQUENCE [LARGE SCALE GENOMIC DNA]</scope>
    <source>
        <strain evidence="3">EB</strain>
    </source>
</reference>
<accession>A0A7T0G182</accession>
<dbReference type="Proteomes" id="UP000594688">
    <property type="component" value="Chromosome"/>
</dbReference>
<name>A0A7T0G182_9BACT</name>
<evidence type="ECO:0000256" key="1">
    <source>
        <dbReference type="ARBA" id="ARBA00008270"/>
    </source>
</evidence>
<gene>
    <name evidence="3" type="ORF">G3M70_16040</name>
</gene>